<organism evidence="1 2">
    <name type="scientific">Phaseolus coccineus</name>
    <name type="common">Scarlet runner bean</name>
    <name type="synonym">Phaseolus multiflorus</name>
    <dbReference type="NCBI Taxonomy" id="3886"/>
    <lineage>
        <taxon>Eukaryota</taxon>
        <taxon>Viridiplantae</taxon>
        <taxon>Streptophyta</taxon>
        <taxon>Embryophyta</taxon>
        <taxon>Tracheophyta</taxon>
        <taxon>Spermatophyta</taxon>
        <taxon>Magnoliopsida</taxon>
        <taxon>eudicotyledons</taxon>
        <taxon>Gunneridae</taxon>
        <taxon>Pentapetalae</taxon>
        <taxon>rosids</taxon>
        <taxon>fabids</taxon>
        <taxon>Fabales</taxon>
        <taxon>Fabaceae</taxon>
        <taxon>Papilionoideae</taxon>
        <taxon>50 kb inversion clade</taxon>
        <taxon>NPAAA clade</taxon>
        <taxon>indigoferoid/millettioid clade</taxon>
        <taxon>Phaseoleae</taxon>
        <taxon>Phaseolus</taxon>
    </lineage>
</organism>
<evidence type="ECO:0000313" key="2">
    <source>
        <dbReference type="Proteomes" id="UP001374584"/>
    </source>
</evidence>
<sequence length="66" mass="7432">MIRSSFRIKARKGKGSYTSRVQTLGMMVVKGLAEVESEQAVVTEGNEEHKQVEVTTMVVMEDEEEK</sequence>
<name>A0AAN9ML92_PHACN</name>
<evidence type="ECO:0000313" key="1">
    <source>
        <dbReference type="EMBL" id="KAK7356699.1"/>
    </source>
</evidence>
<gene>
    <name evidence="1" type="ORF">VNO80_15974</name>
</gene>
<reference evidence="1 2" key="1">
    <citation type="submission" date="2024-01" db="EMBL/GenBank/DDBJ databases">
        <title>The genomes of 5 underutilized Papilionoideae crops provide insights into root nodulation and disease resistanc.</title>
        <authorList>
            <person name="Jiang F."/>
        </authorList>
    </citation>
    <scope>NUCLEOTIDE SEQUENCE [LARGE SCALE GENOMIC DNA]</scope>
    <source>
        <strain evidence="1">JINMINGXINNONG_FW02</strain>
        <tissue evidence="1">Leaves</tissue>
    </source>
</reference>
<comment type="caution">
    <text evidence="1">The sequence shown here is derived from an EMBL/GenBank/DDBJ whole genome shotgun (WGS) entry which is preliminary data.</text>
</comment>
<protein>
    <submittedName>
        <fullName evidence="1">Uncharacterized protein</fullName>
    </submittedName>
</protein>
<accession>A0AAN9ML92</accession>
<dbReference type="AlphaFoldDB" id="A0AAN9ML92"/>
<proteinExistence type="predicted"/>
<dbReference type="Proteomes" id="UP001374584">
    <property type="component" value="Unassembled WGS sequence"/>
</dbReference>
<keyword evidence="2" id="KW-1185">Reference proteome</keyword>
<dbReference type="EMBL" id="JAYMYR010000006">
    <property type="protein sequence ID" value="KAK7356699.1"/>
    <property type="molecule type" value="Genomic_DNA"/>
</dbReference>